<dbReference type="InterPro" id="IPR027417">
    <property type="entry name" value="P-loop_NTPase"/>
</dbReference>
<reference evidence="2 3" key="1">
    <citation type="journal article" date="2005" name="Int. J. Syst. Evol. Microbiol.">
        <title>Bacillus cibi sp. nov., isolated from jeotgal, a traditional Korean fermented seafood.</title>
        <authorList>
            <person name="Yoon J.H."/>
            <person name="Lee C.H."/>
            <person name="Oh T.K."/>
        </authorList>
    </citation>
    <scope>NUCLEOTIDE SEQUENCE [LARGE SCALE GENOMIC DNA]</scope>
    <source>
        <strain evidence="2 3">DSM 16189</strain>
    </source>
</reference>
<dbReference type="PANTHER" id="PTHR43681:SF1">
    <property type="entry name" value="SARCALUMENIN"/>
    <property type="match status" value="1"/>
</dbReference>
<dbReference type="RefSeq" id="WP_029567162.1">
    <property type="nucleotide sequence ID" value="NZ_JNVC02000019.1"/>
</dbReference>
<dbReference type="InterPro" id="IPR019734">
    <property type="entry name" value="TPR_rpt"/>
</dbReference>
<protein>
    <submittedName>
        <fullName evidence="2">Uncharacterized protein</fullName>
    </submittedName>
</protein>
<dbReference type="InterPro" id="IPR051943">
    <property type="entry name" value="TRAFAC_Dynamin-like_GTPase"/>
</dbReference>
<proteinExistence type="predicted"/>
<gene>
    <name evidence="2" type="ORF">GS18_0219815</name>
</gene>
<keyword evidence="1" id="KW-0802">TPR repeat</keyword>
<sequence length="898" mass="104449">MTNDKQLIHKSYFERFMEDRTEQPVQVLGELHFEEQAKEVIDLSYIRYAQGEIYFHNKDYETAIFKWENISNELEPWARKNIADSYYALGHLSAAEDIYTGIKSDSKTLKMEVALELFSLYLLREKIELAYKVIKKALDLDPDYPNVTDLARSFYEDQQDWKMAAELAVNEGLRTEEPEWFELLDEYVQAGYTKSFDPEFFYQPLISLYRKNQKLFQRVTASLWDSYRNGEFYLSWLKTVNTIFLNVEVQPFESWSKMSDIHQNTYLSIINGTYLVKELEDIVPVLLSNWQKLANQSKALFAATAVLAWNEIFPASMDAESLKRAETLIFDSEHDSVRFDYSLDLFKSLVAWAENNHLEVGYQSKWLVSELADLNTSHVLVSGTPEGEKTALINRILGENLVTETRSPVFVRSEGDLAEMNQITDTGTEKRSDQSELIDSPDVWTEVKWPAELLEDNRLALLHTAEISRNSDIAQTAEFLPLSDGMLFVLDRNTPFNEQELEILRQLQEYALNTPFHFILNTAEWRAAEDLQGTIHQFFPQSQVFAFSSGNMKGLGEFLSTVFSARGAKHEEKRTAKLLHYIRRTLTDLLNKRVQTENHLVETVKWNEDILVRLNGFMNHLRDVEQEKAAAITASYREATAEMKRDLKLELPKILRGCSAHIKEDSDFSQLHITLNRKMNEEIGTYVHDNLIPKLQTALREWLVRTNEELNESQGYLNEMSTSFNGLYGEEKMKLVCDFKVLEDWKRDLNRMTSRADVEEQNILLRFKPTEFLLKSAGKLFAALPQNKSMLYTQYKKYVESKNYEEITAEISKKFFLEFDLFEKALKSDIVIFYQDPILYVDETIRESETSISSSKAALEKMKSNPEIYYDPLRLFEVRLLQSEFMVKANEESAYIIG</sequence>
<accession>A0A084GJW3</accession>
<dbReference type="AlphaFoldDB" id="A0A084GJW3"/>
<dbReference type="EMBL" id="JNVC02000019">
    <property type="protein sequence ID" value="KEZ47625.1"/>
    <property type="molecule type" value="Genomic_DNA"/>
</dbReference>
<evidence type="ECO:0000313" key="2">
    <source>
        <dbReference type="EMBL" id="KEZ47625.1"/>
    </source>
</evidence>
<dbReference type="PROSITE" id="PS50005">
    <property type="entry name" value="TPR"/>
    <property type="match status" value="1"/>
</dbReference>
<dbReference type="SUPFAM" id="SSF48452">
    <property type="entry name" value="TPR-like"/>
    <property type="match status" value="1"/>
</dbReference>
<dbReference type="SUPFAM" id="SSF52540">
    <property type="entry name" value="P-loop containing nucleoside triphosphate hydrolases"/>
    <property type="match status" value="1"/>
</dbReference>
<dbReference type="Gene3D" id="1.25.40.10">
    <property type="entry name" value="Tetratricopeptide repeat domain"/>
    <property type="match status" value="1"/>
</dbReference>
<organism evidence="2 3">
    <name type="scientific">Metabacillus indicus</name>
    <name type="common">Bacillus indicus</name>
    <dbReference type="NCBI Taxonomy" id="246786"/>
    <lineage>
        <taxon>Bacteria</taxon>
        <taxon>Bacillati</taxon>
        <taxon>Bacillota</taxon>
        <taxon>Bacilli</taxon>
        <taxon>Bacillales</taxon>
        <taxon>Bacillaceae</taxon>
        <taxon>Metabacillus</taxon>
    </lineage>
</organism>
<keyword evidence="3" id="KW-1185">Reference proteome</keyword>
<evidence type="ECO:0000256" key="1">
    <source>
        <dbReference type="PROSITE-ProRule" id="PRU00339"/>
    </source>
</evidence>
<name>A0A084GJW3_METID</name>
<dbReference type="InterPro" id="IPR011990">
    <property type="entry name" value="TPR-like_helical_dom_sf"/>
</dbReference>
<dbReference type="Gene3D" id="3.40.50.300">
    <property type="entry name" value="P-loop containing nucleotide triphosphate hydrolases"/>
    <property type="match status" value="1"/>
</dbReference>
<comment type="caution">
    <text evidence="2">The sequence shown here is derived from an EMBL/GenBank/DDBJ whole genome shotgun (WGS) entry which is preliminary data.</text>
</comment>
<dbReference type="OrthoDB" id="2953146at2"/>
<dbReference type="STRING" id="246786.GS18_0219815"/>
<dbReference type="Proteomes" id="UP000028549">
    <property type="component" value="Unassembled WGS sequence"/>
</dbReference>
<dbReference type="PANTHER" id="PTHR43681">
    <property type="entry name" value="TRANSMEMBRANE GTPASE FZO"/>
    <property type="match status" value="1"/>
</dbReference>
<evidence type="ECO:0000313" key="3">
    <source>
        <dbReference type="Proteomes" id="UP000028549"/>
    </source>
</evidence>
<feature type="repeat" description="TPR" evidence="1">
    <location>
        <begin position="111"/>
        <end position="144"/>
    </location>
</feature>